<organism evidence="1 2">
    <name type="scientific">Perca flavescens</name>
    <name type="common">American yellow perch</name>
    <name type="synonym">Morone flavescens</name>
    <dbReference type="NCBI Taxonomy" id="8167"/>
    <lineage>
        <taxon>Eukaryota</taxon>
        <taxon>Metazoa</taxon>
        <taxon>Chordata</taxon>
        <taxon>Craniata</taxon>
        <taxon>Vertebrata</taxon>
        <taxon>Euteleostomi</taxon>
        <taxon>Actinopterygii</taxon>
        <taxon>Neopterygii</taxon>
        <taxon>Teleostei</taxon>
        <taxon>Neoteleostei</taxon>
        <taxon>Acanthomorphata</taxon>
        <taxon>Eupercaria</taxon>
        <taxon>Perciformes</taxon>
        <taxon>Percoidei</taxon>
        <taxon>Percidae</taxon>
        <taxon>Percinae</taxon>
        <taxon>Perca</taxon>
    </lineage>
</organism>
<dbReference type="EMBL" id="SCKG01000007">
    <property type="protein sequence ID" value="TDH10581.1"/>
    <property type="molecule type" value="Genomic_DNA"/>
</dbReference>
<dbReference type="Proteomes" id="UP000295070">
    <property type="component" value="Chromosome 7"/>
</dbReference>
<reference evidence="1 2" key="1">
    <citation type="submission" date="2019-01" db="EMBL/GenBank/DDBJ databases">
        <title>A chromosome-scale genome assembly of the yellow perch, Perca flavescens.</title>
        <authorList>
            <person name="Feron R."/>
            <person name="Morvezen R."/>
            <person name="Bestin A."/>
            <person name="Haffray P."/>
            <person name="Klopp C."/>
            <person name="Zahm M."/>
            <person name="Cabau C."/>
            <person name="Roques C."/>
            <person name="Donnadieu C."/>
            <person name="Bouchez O."/>
            <person name="Christie M."/>
            <person name="Larson W."/>
            <person name="Guiguen Y."/>
        </authorList>
    </citation>
    <scope>NUCLEOTIDE SEQUENCE [LARGE SCALE GENOMIC DNA]</scope>
    <source>
        <strain evidence="1">YP-PL-M2</strain>
        <tissue evidence="1">Blood</tissue>
    </source>
</reference>
<sequence length="73" mass="8118">MQKTWVRVRLSSTIYGSNFGGNVVAFEAEAYAILGEEASSAHQTFPATASSVRLPHQHKSGKLNWMTLLKWSH</sequence>
<dbReference type="AlphaFoldDB" id="A0A484D5M8"/>
<comment type="caution">
    <text evidence="1">The sequence shown here is derived from an EMBL/GenBank/DDBJ whole genome shotgun (WGS) entry which is preliminary data.</text>
</comment>
<name>A0A484D5M8_PERFV</name>
<accession>A0A484D5M8</accession>
<evidence type="ECO:0000313" key="2">
    <source>
        <dbReference type="Proteomes" id="UP000295070"/>
    </source>
</evidence>
<gene>
    <name evidence="1" type="ORF">EPR50_G00076440</name>
</gene>
<protein>
    <submittedName>
        <fullName evidence="1">Uncharacterized protein</fullName>
    </submittedName>
</protein>
<keyword evidence="2" id="KW-1185">Reference proteome</keyword>
<evidence type="ECO:0000313" key="1">
    <source>
        <dbReference type="EMBL" id="TDH10581.1"/>
    </source>
</evidence>
<proteinExistence type="predicted"/>